<dbReference type="AlphaFoldDB" id="A0A8S1N8M7"/>
<keyword evidence="3" id="KW-1185">Reference proteome</keyword>
<comment type="caution">
    <text evidence="2">The sequence shown here is derived from an EMBL/GenBank/DDBJ whole genome shotgun (WGS) entry which is preliminary data.</text>
</comment>
<evidence type="ECO:0000313" key="1">
    <source>
        <dbReference type="EMBL" id="CAD8085821.1"/>
    </source>
</evidence>
<evidence type="ECO:0000313" key="3">
    <source>
        <dbReference type="Proteomes" id="UP000692954"/>
    </source>
</evidence>
<protein>
    <submittedName>
        <fullName evidence="2">Uncharacterized protein</fullName>
    </submittedName>
</protein>
<reference evidence="2" key="1">
    <citation type="submission" date="2021-01" db="EMBL/GenBank/DDBJ databases">
        <authorList>
            <consortium name="Genoscope - CEA"/>
            <person name="William W."/>
        </authorList>
    </citation>
    <scope>NUCLEOTIDE SEQUENCE</scope>
</reference>
<dbReference type="EMBL" id="CAJJDN010000049">
    <property type="protein sequence ID" value="CAD8085823.1"/>
    <property type="molecule type" value="Genomic_DNA"/>
</dbReference>
<dbReference type="EMBL" id="CAJJDN010000049">
    <property type="protein sequence ID" value="CAD8085821.1"/>
    <property type="molecule type" value="Genomic_DNA"/>
</dbReference>
<gene>
    <name evidence="1" type="ORF">PSON_ATCC_30995.1.T0490033</name>
    <name evidence="2" type="ORF">PSON_ATCC_30995.1.T0490034</name>
</gene>
<dbReference type="OrthoDB" id="314354at2759"/>
<proteinExistence type="predicted"/>
<dbReference type="Proteomes" id="UP000692954">
    <property type="component" value="Unassembled WGS sequence"/>
</dbReference>
<sequence length="56" mass="6475">MKISLIPLNPSLYLIKYNPNCSKYQYNVEIEGVVFDVLAPCDLLKEIPLETIEMEE</sequence>
<evidence type="ECO:0000313" key="2">
    <source>
        <dbReference type="EMBL" id="CAD8085823.1"/>
    </source>
</evidence>
<organism evidence="2 3">
    <name type="scientific">Paramecium sonneborni</name>
    <dbReference type="NCBI Taxonomy" id="65129"/>
    <lineage>
        <taxon>Eukaryota</taxon>
        <taxon>Sar</taxon>
        <taxon>Alveolata</taxon>
        <taxon>Ciliophora</taxon>
        <taxon>Intramacronucleata</taxon>
        <taxon>Oligohymenophorea</taxon>
        <taxon>Peniculida</taxon>
        <taxon>Parameciidae</taxon>
        <taxon>Paramecium</taxon>
    </lineage>
</organism>
<name>A0A8S1N8M7_9CILI</name>
<accession>A0A8S1N8M7</accession>